<feature type="transmembrane region" description="Helical" evidence="8">
    <location>
        <begin position="184"/>
        <end position="203"/>
    </location>
</feature>
<proteinExistence type="predicted"/>
<sequence>MILRASVVSGVLVVAGTLFGLFRDLTIARYFGASGVTDAFLVAWTVPETAQPLLVQGAMTLIMIPAFSRALTTERPTLAIQEVVDATFPRILAALMLVSGLLVVLAPWLVDLLAPGLQYPDVAVRCFRIVAVTVLIIGVAGYLTAALRASQVFGAPAAVSLAFNAGVVALMVGFHDSLGVESAAYGLVLGCILMVLVQVPNAVSRVPRPRSWSRSTTLVSMGTFIPVATYTLTRQAQVFVERFFGSYLAPGTLSQLNYAQKVGQMPTNITLLIAIVTFPLLARASASGDQAAVRARLSADVRLILGLTLLGALFLLVVAPEVVQALLQRGEFTAQDTAATAAILRLYVLGLAGQVLVDIFSRAFFSRSGPTWYPALAMTVGLVATAILSGVAVLVSSAPLIAAANAVGISVCAILLLRGAGLQARERPLARVARFTGQAGPPLGVAAAAAVLSVAWSATLHPAVRAVVVGTAMLFAFTAVVLVQWRFSPIGSILPRSRRGQESHLSINTGP</sequence>
<dbReference type="PANTHER" id="PTHR47019:SF1">
    <property type="entry name" value="LIPID II FLIPPASE MURJ"/>
    <property type="match status" value="1"/>
</dbReference>
<keyword evidence="6 8" id="KW-1133">Transmembrane helix</keyword>
<dbReference type="InterPro" id="IPR004268">
    <property type="entry name" value="MurJ"/>
</dbReference>
<feature type="transmembrane region" description="Helical" evidence="8">
    <location>
        <begin position="91"/>
        <end position="110"/>
    </location>
</feature>
<dbReference type="PANTHER" id="PTHR47019">
    <property type="entry name" value="LIPID II FLIPPASE MURJ"/>
    <property type="match status" value="1"/>
</dbReference>
<keyword evidence="4" id="KW-0133">Cell shape</keyword>
<feature type="transmembrane region" description="Helical" evidence="8">
    <location>
        <begin position="439"/>
        <end position="458"/>
    </location>
</feature>
<organism evidence="9 10">
    <name type="scientific">Actinomycetospora straminea</name>
    <dbReference type="NCBI Taxonomy" id="663607"/>
    <lineage>
        <taxon>Bacteria</taxon>
        <taxon>Bacillati</taxon>
        <taxon>Actinomycetota</taxon>
        <taxon>Actinomycetes</taxon>
        <taxon>Pseudonocardiales</taxon>
        <taxon>Pseudonocardiaceae</taxon>
        <taxon>Actinomycetospora</taxon>
    </lineage>
</organism>
<evidence type="ECO:0000256" key="1">
    <source>
        <dbReference type="ARBA" id="ARBA00004651"/>
    </source>
</evidence>
<evidence type="ECO:0000313" key="10">
    <source>
        <dbReference type="Proteomes" id="UP001500457"/>
    </source>
</evidence>
<comment type="subcellular location">
    <subcellularLocation>
        <location evidence="1">Cell membrane</location>
        <topology evidence="1">Multi-pass membrane protein</topology>
    </subcellularLocation>
</comment>
<keyword evidence="10" id="KW-1185">Reference proteome</keyword>
<dbReference type="Pfam" id="PF03023">
    <property type="entry name" value="MurJ"/>
    <property type="match status" value="1"/>
</dbReference>
<feature type="transmembrane region" description="Helical" evidence="8">
    <location>
        <begin position="303"/>
        <end position="327"/>
    </location>
</feature>
<feature type="transmembrane region" description="Helical" evidence="8">
    <location>
        <begin position="372"/>
        <end position="394"/>
    </location>
</feature>
<accession>A0ABP9E2X4</accession>
<feature type="transmembrane region" description="Helical" evidence="8">
    <location>
        <begin position="6"/>
        <end position="23"/>
    </location>
</feature>
<keyword evidence="7 8" id="KW-0472">Membrane</keyword>
<keyword evidence="5" id="KW-0573">Peptidoglycan synthesis</keyword>
<feature type="transmembrane region" description="Helical" evidence="8">
    <location>
        <begin position="152"/>
        <end position="172"/>
    </location>
</feature>
<feature type="transmembrane region" description="Helical" evidence="8">
    <location>
        <begin position="265"/>
        <end position="282"/>
    </location>
</feature>
<feature type="transmembrane region" description="Helical" evidence="8">
    <location>
        <begin position="53"/>
        <end position="71"/>
    </location>
</feature>
<reference evidence="10" key="1">
    <citation type="journal article" date="2019" name="Int. J. Syst. Evol. Microbiol.">
        <title>The Global Catalogue of Microorganisms (GCM) 10K type strain sequencing project: providing services to taxonomists for standard genome sequencing and annotation.</title>
        <authorList>
            <consortium name="The Broad Institute Genomics Platform"/>
            <consortium name="The Broad Institute Genome Sequencing Center for Infectious Disease"/>
            <person name="Wu L."/>
            <person name="Ma J."/>
        </authorList>
    </citation>
    <scope>NUCLEOTIDE SEQUENCE [LARGE SCALE GENOMIC DNA]</scope>
    <source>
        <strain evidence="10">JCM 17983</strain>
    </source>
</reference>
<keyword evidence="2" id="KW-1003">Cell membrane</keyword>
<keyword evidence="3 8" id="KW-0812">Transmembrane</keyword>
<comment type="caution">
    <text evidence="9">The sequence shown here is derived from an EMBL/GenBank/DDBJ whole genome shotgun (WGS) entry which is preliminary data.</text>
</comment>
<evidence type="ECO:0000256" key="3">
    <source>
        <dbReference type="ARBA" id="ARBA00022692"/>
    </source>
</evidence>
<feature type="transmembrane region" description="Helical" evidence="8">
    <location>
        <begin position="215"/>
        <end position="233"/>
    </location>
</feature>
<name>A0ABP9E2X4_9PSEU</name>
<evidence type="ECO:0000256" key="6">
    <source>
        <dbReference type="ARBA" id="ARBA00022989"/>
    </source>
</evidence>
<evidence type="ECO:0000256" key="8">
    <source>
        <dbReference type="SAM" id="Phobius"/>
    </source>
</evidence>
<dbReference type="EMBL" id="BAABHQ010000002">
    <property type="protein sequence ID" value="GAA4864389.1"/>
    <property type="molecule type" value="Genomic_DNA"/>
</dbReference>
<feature type="transmembrane region" description="Helical" evidence="8">
    <location>
        <begin position="464"/>
        <end position="487"/>
    </location>
</feature>
<dbReference type="RefSeq" id="WP_274229650.1">
    <property type="nucleotide sequence ID" value="NZ_BAABHQ010000002.1"/>
</dbReference>
<evidence type="ECO:0000313" key="9">
    <source>
        <dbReference type="EMBL" id="GAA4864389.1"/>
    </source>
</evidence>
<gene>
    <name evidence="9" type="ORF">GCM10023203_10330</name>
</gene>
<dbReference type="Proteomes" id="UP001500457">
    <property type="component" value="Unassembled WGS sequence"/>
</dbReference>
<protein>
    <submittedName>
        <fullName evidence="9">Lipid II flippase MurJ</fullName>
    </submittedName>
</protein>
<evidence type="ECO:0000256" key="2">
    <source>
        <dbReference type="ARBA" id="ARBA00022475"/>
    </source>
</evidence>
<dbReference type="InterPro" id="IPR051050">
    <property type="entry name" value="Lipid_II_flippase_MurJ/MviN"/>
</dbReference>
<feature type="transmembrane region" description="Helical" evidence="8">
    <location>
        <begin position="400"/>
        <end position="418"/>
    </location>
</feature>
<evidence type="ECO:0000256" key="5">
    <source>
        <dbReference type="ARBA" id="ARBA00022984"/>
    </source>
</evidence>
<evidence type="ECO:0000256" key="4">
    <source>
        <dbReference type="ARBA" id="ARBA00022960"/>
    </source>
</evidence>
<feature type="transmembrane region" description="Helical" evidence="8">
    <location>
        <begin position="339"/>
        <end position="360"/>
    </location>
</feature>
<dbReference type="PRINTS" id="PR01806">
    <property type="entry name" value="VIRFACTRMVIN"/>
</dbReference>
<feature type="transmembrane region" description="Helical" evidence="8">
    <location>
        <begin position="122"/>
        <end position="145"/>
    </location>
</feature>
<evidence type="ECO:0000256" key="7">
    <source>
        <dbReference type="ARBA" id="ARBA00023136"/>
    </source>
</evidence>